<accession>A0A6G7VA43</accession>
<evidence type="ECO:0000313" key="2">
    <source>
        <dbReference type="EMBL" id="QIK36780.1"/>
    </source>
</evidence>
<dbReference type="RefSeq" id="WP_166269253.1">
    <property type="nucleotide sequence ID" value="NZ_CP048029.1"/>
</dbReference>
<reference evidence="3" key="1">
    <citation type="submission" date="2020-01" db="EMBL/GenBank/DDBJ databases">
        <title>Caldichromatium gen. nov., sp. nov., a thermophilic purple sulfur bacterium member of the family Chromatiaceae isolated from Nakabusa hot spring, Japan.</title>
        <authorList>
            <person name="Saini M.K."/>
            <person name="Hanada S."/>
            <person name="Tank M."/>
        </authorList>
    </citation>
    <scope>NUCLEOTIDE SEQUENCE [LARGE SCALE GENOMIC DNA]</scope>
    <source>
        <strain evidence="3">No.7</strain>
    </source>
</reference>
<name>A0A6G7VA43_9GAMM</name>
<feature type="chain" id="PRO_5026236173" evidence="1">
    <location>
        <begin position="31"/>
        <end position="223"/>
    </location>
</feature>
<keyword evidence="2" id="KW-0645">Protease</keyword>
<dbReference type="AlphaFoldDB" id="A0A6G7VA43"/>
<evidence type="ECO:0000256" key="1">
    <source>
        <dbReference type="SAM" id="SignalP"/>
    </source>
</evidence>
<dbReference type="GO" id="GO:0004180">
    <property type="term" value="F:carboxypeptidase activity"/>
    <property type="evidence" value="ECO:0007669"/>
    <property type="project" value="UniProtKB-KW"/>
</dbReference>
<dbReference type="KEGG" id="cjap:GWK36_00835"/>
<dbReference type="Proteomes" id="UP000502699">
    <property type="component" value="Chromosome"/>
</dbReference>
<feature type="signal peptide" evidence="1">
    <location>
        <begin position="1"/>
        <end position="30"/>
    </location>
</feature>
<keyword evidence="2" id="KW-0121">Carboxypeptidase</keyword>
<proteinExistence type="predicted"/>
<evidence type="ECO:0000313" key="3">
    <source>
        <dbReference type="Proteomes" id="UP000502699"/>
    </source>
</evidence>
<keyword evidence="2" id="KW-0378">Hydrolase</keyword>
<protein>
    <submittedName>
        <fullName evidence="2">Carboxypeptidase regulatory-like domain-containing protein</fullName>
    </submittedName>
</protein>
<keyword evidence="1" id="KW-0732">Signal</keyword>
<gene>
    <name evidence="2" type="ORF">GWK36_00835</name>
</gene>
<organism evidence="2 3">
    <name type="scientific">Caldichromatium japonicum</name>
    <dbReference type="NCBI Taxonomy" id="2699430"/>
    <lineage>
        <taxon>Bacteria</taxon>
        <taxon>Pseudomonadati</taxon>
        <taxon>Pseudomonadota</taxon>
        <taxon>Gammaproteobacteria</taxon>
        <taxon>Chromatiales</taxon>
        <taxon>Chromatiaceae</taxon>
        <taxon>Caldichromatium</taxon>
    </lineage>
</organism>
<sequence>MIHPAKPLSSPLIRGLGVMLAVLPLSSALCQSETAPPAPVEPGLRSEWVVAPPDEPPPAAQLPEGTVLQEEMVLPPGTILPGGAILPAQPSAQPRAPIVAEPLPPAPAPETPAAVAVAQETGSVPYLSGGIGLSGREEMLQVKPQFNLRLLFAEAGGAYLADIRVRIQDAAGAVLLDAVSQGPWFYVKLPPGRYRVNVDNAGSIQTRDVNIPATGGVDLNFYW</sequence>
<dbReference type="EMBL" id="CP048029">
    <property type="protein sequence ID" value="QIK36780.1"/>
    <property type="molecule type" value="Genomic_DNA"/>
</dbReference>
<keyword evidence="3" id="KW-1185">Reference proteome</keyword>